<dbReference type="RefSeq" id="XP_007417411.1">
    <property type="nucleotide sequence ID" value="XM_007417349.1"/>
</dbReference>
<accession>F4S7U3</accession>
<organism evidence="6">
    <name type="scientific">Melampsora larici-populina (strain 98AG31 / pathotype 3-4-7)</name>
    <name type="common">Poplar leaf rust fungus</name>
    <dbReference type="NCBI Taxonomy" id="747676"/>
    <lineage>
        <taxon>Eukaryota</taxon>
        <taxon>Fungi</taxon>
        <taxon>Dikarya</taxon>
        <taxon>Basidiomycota</taxon>
        <taxon>Pucciniomycotina</taxon>
        <taxon>Pucciniomycetes</taxon>
        <taxon>Pucciniales</taxon>
        <taxon>Melampsoraceae</taxon>
        <taxon>Melampsora</taxon>
    </lineage>
</organism>
<dbReference type="HOGENOM" id="CLU_054226_0_0_1"/>
<dbReference type="Pfam" id="PF06644">
    <property type="entry name" value="ATP11"/>
    <property type="match status" value="1"/>
</dbReference>
<dbReference type="KEGG" id="mlr:MELLADRAFT_68692"/>
<gene>
    <name evidence="5" type="ORF">MELLADRAFT_68692</name>
</gene>
<dbReference type="InParanoid" id="F4S7U3"/>
<dbReference type="VEuPathDB" id="FungiDB:MELLADRAFT_68692"/>
<evidence type="ECO:0000313" key="6">
    <source>
        <dbReference type="Proteomes" id="UP000001072"/>
    </source>
</evidence>
<dbReference type="AlphaFoldDB" id="F4S7U3"/>
<comment type="subcellular location">
    <subcellularLocation>
        <location evidence="1">Mitochondrion</location>
    </subcellularLocation>
</comment>
<evidence type="ECO:0000256" key="3">
    <source>
        <dbReference type="ARBA" id="ARBA00022946"/>
    </source>
</evidence>
<evidence type="ECO:0000256" key="2">
    <source>
        <dbReference type="ARBA" id="ARBA00009116"/>
    </source>
</evidence>
<dbReference type="EMBL" id="GL883161">
    <property type="protein sequence ID" value="EGF99270.1"/>
    <property type="molecule type" value="Genomic_DNA"/>
</dbReference>
<keyword evidence="3" id="KW-0809">Transit peptide</keyword>
<dbReference type="PANTHER" id="PTHR13126:SF0">
    <property type="entry name" value="ATP SYNTHASE MITOCHONDRIAL F1 COMPLEX ASSEMBLY FACTOR 1"/>
    <property type="match status" value="1"/>
</dbReference>
<dbReference type="InterPro" id="IPR010591">
    <property type="entry name" value="ATP11"/>
</dbReference>
<dbReference type="GeneID" id="18931087"/>
<dbReference type="eggNOG" id="KOG3281">
    <property type="taxonomic scope" value="Eukaryota"/>
</dbReference>
<reference evidence="6" key="1">
    <citation type="journal article" date="2011" name="Proc. Natl. Acad. Sci. U.S.A.">
        <title>Obligate biotrophy features unraveled by the genomic analysis of rust fungi.</title>
        <authorList>
            <person name="Duplessis S."/>
            <person name="Cuomo C.A."/>
            <person name="Lin Y.-C."/>
            <person name="Aerts A."/>
            <person name="Tisserant E."/>
            <person name="Veneault-Fourrey C."/>
            <person name="Joly D.L."/>
            <person name="Hacquard S."/>
            <person name="Amselem J."/>
            <person name="Cantarel B.L."/>
            <person name="Chiu R."/>
            <person name="Coutinho P.M."/>
            <person name="Feau N."/>
            <person name="Field M."/>
            <person name="Frey P."/>
            <person name="Gelhaye E."/>
            <person name="Goldberg J."/>
            <person name="Grabherr M.G."/>
            <person name="Kodira C.D."/>
            <person name="Kohler A."/>
            <person name="Kuees U."/>
            <person name="Lindquist E.A."/>
            <person name="Lucas S.M."/>
            <person name="Mago R."/>
            <person name="Mauceli E."/>
            <person name="Morin E."/>
            <person name="Murat C."/>
            <person name="Pangilinan J.L."/>
            <person name="Park R."/>
            <person name="Pearson M."/>
            <person name="Quesneville H."/>
            <person name="Rouhier N."/>
            <person name="Sakthikumar S."/>
            <person name="Salamov A.A."/>
            <person name="Schmutz J."/>
            <person name="Selles B."/>
            <person name="Shapiro H."/>
            <person name="Tanguay P."/>
            <person name="Tuskan G.A."/>
            <person name="Henrissat B."/>
            <person name="Van de Peer Y."/>
            <person name="Rouze P."/>
            <person name="Ellis J.G."/>
            <person name="Dodds P.N."/>
            <person name="Schein J.E."/>
            <person name="Zhong S."/>
            <person name="Hamelin R.C."/>
            <person name="Grigoriev I.V."/>
            <person name="Szabo L.J."/>
            <person name="Martin F."/>
        </authorList>
    </citation>
    <scope>NUCLEOTIDE SEQUENCE [LARGE SCALE GENOMIC DNA]</scope>
    <source>
        <strain evidence="6">98AG31 / pathotype 3-4-7</strain>
    </source>
</reference>
<keyword evidence="4" id="KW-0496">Mitochondrion</keyword>
<protein>
    <recommendedName>
        <fullName evidence="7">ATP11-domain-containing protein</fullName>
    </recommendedName>
</protein>
<dbReference type="OrthoDB" id="16535at2759"/>
<evidence type="ECO:0000256" key="1">
    <source>
        <dbReference type="ARBA" id="ARBA00004173"/>
    </source>
</evidence>
<dbReference type="FunCoup" id="F4S7U3">
    <property type="interactions" value="212"/>
</dbReference>
<evidence type="ECO:0000313" key="5">
    <source>
        <dbReference type="EMBL" id="EGF99270.1"/>
    </source>
</evidence>
<keyword evidence="6" id="KW-1185">Reference proteome</keyword>
<dbReference type="STRING" id="747676.F4S7U3"/>
<name>F4S7U3_MELLP</name>
<dbReference type="Proteomes" id="UP000001072">
    <property type="component" value="Unassembled WGS sequence"/>
</dbReference>
<comment type="similarity">
    <text evidence="2">Belongs to the ATP11 family.</text>
</comment>
<dbReference type="PANTHER" id="PTHR13126">
    <property type="entry name" value="CHAPERONE ATP11"/>
    <property type="match status" value="1"/>
</dbReference>
<sequence>MLNRLINPLKTYHHQTKLKSITTRTFIQHHPTNQQHSLNSNQIIQEKKISFESKYQSKLQSKLKQTGLKDLDELKKVSNQKLKLEESNQIKLQDELLKKFKKSNLTLNQNQHDLKVNQTKLKFKEKKYRSPIKPLDDILDLSKVINQSSDTIKQLWTAYHLKPSSPPRLGAVIPLEIYQTMLKVAQKYSSFVIPIPTSSTDEIKPDQTPLQMHFLQWSFLQPEAHLHLTEDFQTIKTPVSKISPTTVLFTPLIEYQLKQEFAQPGLILTHYTELAESHGIVLMRGDLTPSLNDPTSSGRIGTTEAQLLILRLQQFYYWSRMNESLMNDSQNRLQKVRQDLLRCFHEKPNEFDIEELIKSIKDI</sequence>
<dbReference type="GO" id="GO:0033615">
    <property type="term" value="P:mitochondrial proton-transporting ATP synthase complex assembly"/>
    <property type="evidence" value="ECO:0007669"/>
    <property type="project" value="TreeGrafter"/>
</dbReference>
<evidence type="ECO:0000256" key="4">
    <source>
        <dbReference type="ARBA" id="ARBA00023128"/>
    </source>
</evidence>
<proteinExistence type="inferred from homology"/>
<evidence type="ECO:0008006" key="7">
    <source>
        <dbReference type="Google" id="ProtNLM"/>
    </source>
</evidence>
<dbReference type="GO" id="GO:0005739">
    <property type="term" value="C:mitochondrion"/>
    <property type="evidence" value="ECO:0007669"/>
    <property type="project" value="UniProtKB-SubCell"/>
</dbReference>